<evidence type="ECO:0000313" key="2">
    <source>
        <dbReference type="EMBL" id="KIL54014.1"/>
    </source>
</evidence>
<proteinExistence type="predicted"/>
<dbReference type="HOGENOM" id="CLU_2830662_0_0_1"/>
<dbReference type="EMBL" id="KN819028">
    <property type="protein sequence ID" value="KIL54014.1"/>
    <property type="molecule type" value="Genomic_DNA"/>
</dbReference>
<dbReference type="EMBL" id="KN819167">
    <property type="protein sequence ID" value="KIL53885.1"/>
    <property type="molecule type" value="Genomic_DNA"/>
</dbReference>
<evidence type="ECO:0000313" key="1">
    <source>
        <dbReference type="EMBL" id="KIL53885.1"/>
    </source>
</evidence>
<sequence length="66" mass="7541">MCHTRCVDAILFPDGKGLTSIRRFLDLLVINTLLSQLALTIPIMQARSQTVVVMENYYRLSRNSRS</sequence>
<reference evidence="2 4" key="1">
    <citation type="submission" date="2014-04" db="EMBL/GenBank/DDBJ databases">
        <title>Evolutionary Origins and Diversification of the Mycorrhizal Mutualists.</title>
        <authorList>
            <consortium name="DOE Joint Genome Institute"/>
            <consortium name="Mycorrhizal Genomics Consortium"/>
            <person name="Kohler A."/>
            <person name="Kuo A."/>
            <person name="Nagy L.G."/>
            <person name="Floudas D."/>
            <person name="Copeland A."/>
            <person name="Barry K.W."/>
            <person name="Cichocki N."/>
            <person name="Veneault-Fourrey C."/>
            <person name="LaButti K."/>
            <person name="Lindquist E.A."/>
            <person name="Lipzen A."/>
            <person name="Lundell T."/>
            <person name="Morin E."/>
            <person name="Murat C."/>
            <person name="Riley R."/>
            <person name="Ohm R."/>
            <person name="Sun H."/>
            <person name="Tunlid A."/>
            <person name="Henrissat B."/>
            <person name="Grigoriev I.V."/>
            <person name="Hibbett D.S."/>
            <person name="Martin F."/>
        </authorList>
    </citation>
    <scope>NUCLEOTIDE SEQUENCE [LARGE SCALE GENOMIC DNA]</scope>
    <source>
        <strain evidence="2 4">Koide BX008</strain>
    </source>
</reference>
<dbReference type="AlphaFoldDB" id="A0A0C2SJE4"/>
<accession>A0A0C2SJE4</accession>
<dbReference type="Proteomes" id="UP000054549">
    <property type="component" value="Unassembled WGS sequence"/>
</dbReference>
<dbReference type="EMBL" id="KN818347">
    <property type="protein sequence ID" value="KIL58129.1"/>
    <property type="molecule type" value="Genomic_DNA"/>
</dbReference>
<evidence type="ECO:0000313" key="3">
    <source>
        <dbReference type="EMBL" id="KIL58129.1"/>
    </source>
</evidence>
<gene>
    <name evidence="3" type="ORF">M378DRAFT_171023</name>
    <name evidence="2" type="ORF">M378DRAFT_174487</name>
    <name evidence="1" type="ORF">M378DRAFT_174539</name>
</gene>
<name>A0A0C2SJE4_AMAMK</name>
<organism evidence="2 4">
    <name type="scientific">Amanita muscaria (strain Koide BX008)</name>
    <dbReference type="NCBI Taxonomy" id="946122"/>
    <lineage>
        <taxon>Eukaryota</taxon>
        <taxon>Fungi</taxon>
        <taxon>Dikarya</taxon>
        <taxon>Basidiomycota</taxon>
        <taxon>Agaricomycotina</taxon>
        <taxon>Agaricomycetes</taxon>
        <taxon>Agaricomycetidae</taxon>
        <taxon>Agaricales</taxon>
        <taxon>Pluteineae</taxon>
        <taxon>Amanitaceae</taxon>
        <taxon>Amanita</taxon>
    </lineage>
</organism>
<keyword evidence="4" id="KW-1185">Reference proteome</keyword>
<protein>
    <submittedName>
        <fullName evidence="2">Uncharacterized protein</fullName>
    </submittedName>
</protein>
<evidence type="ECO:0000313" key="4">
    <source>
        <dbReference type="Proteomes" id="UP000054549"/>
    </source>
</evidence>